<keyword evidence="3" id="KW-0964">Secreted</keyword>
<reference evidence="6 7" key="1">
    <citation type="submission" date="2019-07" db="EMBL/GenBank/DDBJ databases">
        <title>Genomics analysis of Aphanomyces spp. identifies a new class of oomycete effector associated with host adaptation.</title>
        <authorList>
            <person name="Gaulin E."/>
        </authorList>
    </citation>
    <scope>NUCLEOTIDE SEQUENCE [LARGE SCALE GENOMIC DNA]</scope>
    <source>
        <strain evidence="6 7">ATCC 201684</strain>
    </source>
</reference>
<comment type="subcellular location">
    <subcellularLocation>
        <location evidence="1">Host cell</location>
    </subcellularLocation>
    <subcellularLocation>
        <location evidence="2">Secreted</location>
    </subcellularLocation>
</comment>
<dbReference type="GO" id="GO:0005576">
    <property type="term" value="C:extracellular region"/>
    <property type="evidence" value="ECO:0007669"/>
    <property type="project" value="UniProtKB-SubCell"/>
</dbReference>
<evidence type="ECO:0000259" key="5">
    <source>
        <dbReference type="Pfam" id="PF20147"/>
    </source>
</evidence>
<dbReference type="Proteomes" id="UP000481153">
    <property type="component" value="Unassembled WGS sequence"/>
</dbReference>
<sequence>MGGGLSLRCVVVGEGRPFTVKIDSNEKVDKLVKKIKEEHKNTILRDAKELKLYCVDGLVQKSPTQFDLKGTEIDDLSVKLLGDFDGATTEMVAIYPLSEYPQLKDSSTGRIHVFVLPEGPVVSETSAPTQMVQRKRKRYQHSKMDPTNGMNLLRALHIHVEVAEALPFATRDPTPVQPFKWTSVDEERGLEMKLTEEQQRQRYQSYLEDNIGPVLAEKELCVLGVEKDNDILSVAVPGFKIDLVGRTDILVLSDIVKTQPDILQFLPGVRLLIEVKKKGASDSVYQALSELIALDFLTRDPVMALLTDLNGHWKFLWVSEKRNNSIRIEACIIKTPSEAFEVIRTLLAQSPTSHEDIQLPCCEGPVKRRKLTNMLPSFNEGGEGNDILERIQRMRDVASELGPDIEMVREIARQFTGFFIPCFSVRKDHAGKVLPDEDEI</sequence>
<evidence type="ECO:0000313" key="7">
    <source>
        <dbReference type="Proteomes" id="UP000481153"/>
    </source>
</evidence>
<dbReference type="EMBL" id="VJMJ01000093">
    <property type="protein sequence ID" value="KAF0735887.1"/>
    <property type="molecule type" value="Genomic_DNA"/>
</dbReference>
<evidence type="ECO:0000256" key="3">
    <source>
        <dbReference type="ARBA" id="ARBA00022525"/>
    </source>
</evidence>
<evidence type="ECO:0000256" key="1">
    <source>
        <dbReference type="ARBA" id="ARBA00004340"/>
    </source>
</evidence>
<accession>A0A6G0X7B0</accession>
<gene>
    <name evidence="6" type="ORF">Ae201684_007889</name>
</gene>
<evidence type="ECO:0000313" key="6">
    <source>
        <dbReference type="EMBL" id="KAF0735887.1"/>
    </source>
</evidence>
<dbReference type="GO" id="GO:0043657">
    <property type="term" value="C:host cell"/>
    <property type="evidence" value="ECO:0007669"/>
    <property type="project" value="UniProtKB-SubCell"/>
</dbReference>
<dbReference type="InterPro" id="IPR045379">
    <property type="entry name" value="Crinkler_N"/>
</dbReference>
<name>A0A6G0X7B0_9STRA</name>
<dbReference type="AlphaFoldDB" id="A0A6G0X7B0"/>
<evidence type="ECO:0000256" key="2">
    <source>
        <dbReference type="ARBA" id="ARBA00004613"/>
    </source>
</evidence>
<protein>
    <recommendedName>
        <fullName evidence="5">Crinkler effector protein N-terminal domain-containing protein</fullName>
    </recommendedName>
</protein>
<dbReference type="VEuPathDB" id="FungiDB:AeMF1_003771"/>
<feature type="domain" description="Crinkler effector protein N-terminal" evidence="5">
    <location>
        <begin position="5"/>
        <end position="115"/>
    </location>
</feature>
<dbReference type="Pfam" id="PF20147">
    <property type="entry name" value="Crinkler"/>
    <property type="match status" value="1"/>
</dbReference>
<organism evidence="6 7">
    <name type="scientific">Aphanomyces euteiches</name>
    <dbReference type="NCBI Taxonomy" id="100861"/>
    <lineage>
        <taxon>Eukaryota</taxon>
        <taxon>Sar</taxon>
        <taxon>Stramenopiles</taxon>
        <taxon>Oomycota</taxon>
        <taxon>Saprolegniomycetes</taxon>
        <taxon>Saprolegniales</taxon>
        <taxon>Verrucalvaceae</taxon>
        <taxon>Aphanomyces</taxon>
    </lineage>
</organism>
<evidence type="ECO:0000256" key="4">
    <source>
        <dbReference type="SAM" id="MobiDB-lite"/>
    </source>
</evidence>
<comment type="caution">
    <text evidence="6">The sequence shown here is derived from an EMBL/GenBank/DDBJ whole genome shotgun (WGS) entry which is preliminary data.</text>
</comment>
<feature type="region of interest" description="Disordered" evidence="4">
    <location>
        <begin position="125"/>
        <end position="144"/>
    </location>
</feature>
<proteinExistence type="predicted"/>
<keyword evidence="7" id="KW-1185">Reference proteome</keyword>